<organism evidence="1 2">
    <name type="scientific">Stereocaulon virgatum</name>
    <dbReference type="NCBI Taxonomy" id="373712"/>
    <lineage>
        <taxon>Eukaryota</taxon>
        <taxon>Fungi</taxon>
        <taxon>Dikarya</taxon>
        <taxon>Ascomycota</taxon>
        <taxon>Pezizomycotina</taxon>
        <taxon>Lecanoromycetes</taxon>
        <taxon>OSLEUM clade</taxon>
        <taxon>Lecanoromycetidae</taxon>
        <taxon>Lecanorales</taxon>
        <taxon>Lecanorineae</taxon>
        <taxon>Stereocaulaceae</taxon>
        <taxon>Stereocaulon</taxon>
    </lineage>
</organism>
<sequence>MDSGLESPATERTYPLCVCGSGDDISVCTHPMARQGLPGLQYEPETAEAEAAHDKAIDNAVNLLEEEWNDLAIIYSQGVDDSTRPSIPYFQAEIVLYTELWPERDKKSWVGRIVGPRSETIQGALKALAQDTSTKLEILIDFDEKKKKWLWKPLPAVEPGCSLTWRLVTRDRNPIR</sequence>
<comment type="caution">
    <text evidence="1">The sequence shown here is derived from an EMBL/GenBank/DDBJ whole genome shotgun (WGS) entry which is preliminary data.</text>
</comment>
<evidence type="ECO:0000313" key="1">
    <source>
        <dbReference type="EMBL" id="KAL2037812.1"/>
    </source>
</evidence>
<accession>A0ABR3ZW24</accession>
<gene>
    <name evidence="1" type="ORF">N7G274_009537</name>
</gene>
<evidence type="ECO:0000313" key="2">
    <source>
        <dbReference type="Proteomes" id="UP001590950"/>
    </source>
</evidence>
<dbReference type="Proteomes" id="UP001590950">
    <property type="component" value="Unassembled WGS sequence"/>
</dbReference>
<proteinExistence type="predicted"/>
<reference evidence="1 2" key="1">
    <citation type="submission" date="2024-09" db="EMBL/GenBank/DDBJ databases">
        <title>Rethinking Asexuality: The Enigmatic Case of Functional Sexual Genes in Lepraria (Stereocaulaceae).</title>
        <authorList>
            <person name="Doellman M."/>
            <person name="Sun Y."/>
            <person name="Barcenas-Pena A."/>
            <person name="Lumbsch H.T."/>
            <person name="Grewe F."/>
        </authorList>
    </citation>
    <scope>NUCLEOTIDE SEQUENCE [LARGE SCALE GENOMIC DNA]</scope>
    <source>
        <strain evidence="1 2">Mercado 3170</strain>
    </source>
</reference>
<protein>
    <submittedName>
        <fullName evidence="1">Uncharacterized protein</fullName>
    </submittedName>
</protein>
<keyword evidence="2" id="KW-1185">Reference proteome</keyword>
<dbReference type="EMBL" id="JBEFKJ010000037">
    <property type="protein sequence ID" value="KAL2037812.1"/>
    <property type="molecule type" value="Genomic_DNA"/>
</dbReference>
<name>A0ABR3ZW24_9LECA</name>